<organism evidence="8 9">
    <name type="scientific">Cryomyces antarcticus</name>
    <dbReference type="NCBI Taxonomy" id="329879"/>
    <lineage>
        <taxon>Eukaryota</taxon>
        <taxon>Fungi</taxon>
        <taxon>Dikarya</taxon>
        <taxon>Ascomycota</taxon>
        <taxon>Pezizomycotina</taxon>
        <taxon>Dothideomycetes</taxon>
        <taxon>Dothideomycetes incertae sedis</taxon>
        <taxon>Cryomyces</taxon>
    </lineage>
</organism>
<feature type="non-terminal residue" evidence="8">
    <location>
        <position position="122"/>
    </location>
</feature>
<comment type="similarity">
    <text evidence="2">Belongs to the major facilitator superfamily. Sugar transporter (TC 2.A.1.1) family.</text>
</comment>
<keyword evidence="5 6" id="KW-0472">Membrane</keyword>
<evidence type="ECO:0000259" key="7">
    <source>
        <dbReference type="PROSITE" id="PS50850"/>
    </source>
</evidence>
<dbReference type="InterPro" id="IPR050360">
    <property type="entry name" value="MFS_Sugar_Transporters"/>
</dbReference>
<feature type="domain" description="Major facilitator superfamily (MFS) profile" evidence="7">
    <location>
        <begin position="1"/>
        <end position="122"/>
    </location>
</feature>
<accession>A0ABR0M1L3</accession>
<evidence type="ECO:0000313" key="8">
    <source>
        <dbReference type="EMBL" id="KAK5276623.1"/>
    </source>
</evidence>
<dbReference type="InterPro" id="IPR005829">
    <property type="entry name" value="Sugar_transporter_CS"/>
</dbReference>
<evidence type="ECO:0000256" key="1">
    <source>
        <dbReference type="ARBA" id="ARBA00004141"/>
    </source>
</evidence>
<dbReference type="PROSITE" id="PS50850">
    <property type="entry name" value="MFS"/>
    <property type="match status" value="1"/>
</dbReference>
<feature type="transmembrane region" description="Helical" evidence="6">
    <location>
        <begin position="89"/>
        <end position="109"/>
    </location>
</feature>
<keyword evidence="9" id="KW-1185">Reference proteome</keyword>
<sequence>MSVISSTIGQPSFYADLGLATIGTEGYARTSNLIGAFNGINSAGSAVAAVFCAWSANAYGRLRTIQLGAVVLIIGAALCAGSVNVAMFLVARFIAGFGVGALITVIPMYQAEVATPESRGFM</sequence>
<feature type="transmembrane region" description="Helical" evidence="6">
    <location>
        <begin position="65"/>
        <end position="83"/>
    </location>
</feature>
<evidence type="ECO:0000256" key="5">
    <source>
        <dbReference type="ARBA" id="ARBA00023136"/>
    </source>
</evidence>
<dbReference type="PANTHER" id="PTHR48022">
    <property type="entry name" value="PLASTIDIC GLUCOSE TRANSPORTER 4"/>
    <property type="match status" value="1"/>
</dbReference>
<comment type="caution">
    <text evidence="8">The sequence shown here is derived from an EMBL/GenBank/DDBJ whole genome shotgun (WGS) entry which is preliminary data.</text>
</comment>
<dbReference type="Gene3D" id="1.20.1250.20">
    <property type="entry name" value="MFS general substrate transporter like domains"/>
    <property type="match status" value="1"/>
</dbReference>
<dbReference type="EMBL" id="JAVRRA010003248">
    <property type="protein sequence ID" value="KAK5276623.1"/>
    <property type="molecule type" value="Genomic_DNA"/>
</dbReference>
<reference evidence="8 9" key="1">
    <citation type="submission" date="2023-08" db="EMBL/GenBank/DDBJ databases">
        <title>Black Yeasts Isolated from many extreme environments.</title>
        <authorList>
            <person name="Coleine C."/>
            <person name="Stajich J.E."/>
            <person name="Selbmann L."/>
        </authorList>
    </citation>
    <scope>NUCLEOTIDE SEQUENCE [LARGE SCALE GENOMIC DNA]</scope>
    <source>
        <strain evidence="8 9">CCFEE 536</strain>
    </source>
</reference>
<feature type="transmembrane region" description="Helical" evidence="6">
    <location>
        <begin position="33"/>
        <end position="53"/>
    </location>
</feature>
<evidence type="ECO:0000256" key="2">
    <source>
        <dbReference type="ARBA" id="ARBA00010992"/>
    </source>
</evidence>
<dbReference type="PROSITE" id="PS00217">
    <property type="entry name" value="SUGAR_TRANSPORT_2"/>
    <property type="match status" value="1"/>
</dbReference>
<dbReference type="InterPro" id="IPR005828">
    <property type="entry name" value="MFS_sugar_transport-like"/>
</dbReference>
<keyword evidence="3 6" id="KW-0812">Transmembrane</keyword>
<dbReference type="Proteomes" id="UP001357485">
    <property type="component" value="Unassembled WGS sequence"/>
</dbReference>
<dbReference type="InterPro" id="IPR036259">
    <property type="entry name" value="MFS_trans_sf"/>
</dbReference>
<name>A0ABR0M1L3_9PEZI</name>
<evidence type="ECO:0000256" key="3">
    <source>
        <dbReference type="ARBA" id="ARBA00022692"/>
    </source>
</evidence>
<evidence type="ECO:0000256" key="6">
    <source>
        <dbReference type="SAM" id="Phobius"/>
    </source>
</evidence>
<comment type="subcellular location">
    <subcellularLocation>
        <location evidence="1">Membrane</location>
        <topology evidence="1">Multi-pass membrane protein</topology>
    </subcellularLocation>
</comment>
<dbReference type="PANTHER" id="PTHR48022:SF38">
    <property type="entry name" value="MAJOR FACILITATOR SUPERFAMILY (MFS) PROFILE DOMAIN-CONTAINING PROTEIN-RELATED"/>
    <property type="match status" value="1"/>
</dbReference>
<protein>
    <recommendedName>
        <fullName evidence="7">Major facilitator superfamily (MFS) profile domain-containing protein</fullName>
    </recommendedName>
</protein>
<dbReference type="Pfam" id="PF00083">
    <property type="entry name" value="Sugar_tr"/>
    <property type="match status" value="1"/>
</dbReference>
<dbReference type="SUPFAM" id="SSF103473">
    <property type="entry name" value="MFS general substrate transporter"/>
    <property type="match status" value="1"/>
</dbReference>
<dbReference type="InterPro" id="IPR020846">
    <property type="entry name" value="MFS_dom"/>
</dbReference>
<proteinExistence type="inferred from homology"/>
<evidence type="ECO:0000313" key="9">
    <source>
        <dbReference type="Proteomes" id="UP001357485"/>
    </source>
</evidence>
<gene>
    <name evidence="8" type="ORF">LTR16_010917</name>
</gene>
<keyword evidence="4 6" id="KW-1133">Transmembrane helix</keyword>
<evidence type="ECO:0000256" key="4">
    <source>
        <dbReference type="ARBA" id="ARBA00022989"/>
    </source>
</evidence>